<gene>
    <name evidence="2" type="ORF">POCTA_138.1.T0030059</name>
</gene>
<dbReference type="OMA" id="KIFIRRC"/>
<protein>
    <submittedName>
        <fullName evidence="2">Uncharacterized protein</fullName>
    </submittedName>
</protein>
<keyword evidence="1" id="KW-0812">Transmembrane</keyword>
<keyword evidence="1" id="KW-1133">Transmembrane helix</keyword>
<dbReference type="OrthoDB" id="300444at2759"/>
<keyword evidence="1" id="KW-0472">Membrane</keyword>
<reference evidence="2" key="1">
    <citation type="submission" date="2021-01" db="EMBL/GenBank/DDBJ databases">
        <authorList>
            <consortium name="Genoscope - CEA"/>
            <person name="William W."/>
        </authorList>
    </citation>
    <scope>NUCLEOTIDE SEQUENCE</scope>
</reference>
<dbReference type="Proteomes" id="UP000683925">
    <property type="component" value="Unassembled WGS sequence"/>
</dbReference>
<organism evidence="2 3">
    <name type="scientific">Paramecium octaurelia</name>
    <dbReference type="NCBI Taxonomy" id="43137"/>
    <lineage>
        <taxon>Eukaryota</taxon>
        <taxon>Sar</taxon>
        <taxon>Alveolata</taxon>
        <taxon>Ciliophora</taxon>
        <taxon>Intramacronucleata</taxon>
        <taxon>Oligohymenophorea</taxon>
        <taxon>Peniculida</taxon>
        <taxon>Parameciidae</taxon>
        <taxon>Paramecium</taxon>
    </lineage>
</organism>
<accession>A0A8S1RS45</accession>
<dbReference type="AlphaFoldDB" id="A0A8S1RS45"/>
<dbReference type="EMBL" id="CAJJDP010000001">
    <property type="protein sequence ID" value="CAD8131701.1"/>
    <property type="molecule type" value="Genomic_DNA"/>
</dbReference>
<sequence length="213" mass="25561">MKSKKHIGSSTTQFEILMLKFNWSMKMNAHQKIFIRRCRQPLYDLKNHGNEHPERIVKRHVRHLSDQVDDSMEQLKLLELLKHRRTPTDNFHKCNSSNLTRIYSNRNRDINSSFFQSDENNIINDQFLELFKDQKDQTYFGILTPRTQIEQENLHKLLEHKRLNSNDIRTFIQLVKKPRIVLEEEKNQQSESSTNFKLLIFLTILLFIVITLI</sequence>
<feature type="transmembrane region" description="Helical" evidence="1">
    <location>
        <begin position="196"/>
        <end position="212"/>
    </location>
</feature>
<evidence type="ECO:0000313" key="3">
    <source>
        <dbReference type="Proteomes" id="UP000683925"/>
    </source>
</evidence>
<evidence type="ECO:0000313" key="2">
    <source>
        <dbReference type="EMBL" id="CAD8131701.1"/>
    </source>
</evidence>
<comment type="caution">
    <text evidence="2">The sequence shown here is derived from an EMBL/GenBank/DDBJ whole genome shotgun (WGS) entry which is preliminary data.</text>
</comment>
<proteinExistence type="predicted"/>
<evidence type="ECO:0000256" key="1">
    <source>
        <dbReference type="SAM" id="Phobius"/>
    </source>
</evidence>
<keyword evidence="3" id="KW-1185">Reference proteome</keyword>
<name>A0A8S1RS45_PAROT</name>